<feature type="signal peptide" evidence="1">
    <location>
        <begin position="1"/>
        <end position="18"/>
    </location>
</feature>
<dbReference type="PROSITE" id="PS51257">
    <property type="entry name" value="PROKAR_LIPOPROTEIN"/>
    <property type="match status" value="1"/>
</dbReference>
<feature type="chain" id="PRO_5011565244" description="Lipoprotein-attachment site-containing protein" evidence="1">
    <location>
        <begin position="19"/>
        <end position="39"/>
    </location>
</feature>
<reference evidence="2 3" key="1">
    <citation type="submission" date="2016-10" db="EMBL/GenBank/DDBJ databases">
        <authorList>
            <person name="de Groot N.N."/>
        </authorList>
    </citation>
    <scope>NUCLEOTIDE SEQUENCE [LARGE SCALE GENOMIC DNA]</scope>
    <source>
        <strain evidence="2 3">Nm22</strain>
    </source>
</reference>
<dbReference type="AlphaFoldDB" id="A0A1H8A7E7"/>
<accession>A0A1H8A7E7</accession>
<evidence type="ECO:0000313" key="2">
    <source>
        <dbReference type="EMBL" id="SEM66705.1"/>
    </source>
</evidence>
<keyword evidence="1" id="KW-0732">Signal</keyword>
<organism evidence="2 3">
    <name type="scientific">Nitrosomonas marina</name>
    <dbReference type="NCBI Taxonomy" id="917"/>
    <lineage>
        <taxon>Bacteria</taxon>
        <taxon>Pseudomonadati</taxon>
        <taxon>Pseudomonadota</taxon>
        <taxon>Betaproteobacteria</taxon>
        <taxon>Nitrosomonadales</taxon>
        <taxon>Nitrosomonadaceae</taxon>
        <taxon>Nitrosomonas</taxon>
    </lineage>
</organism>
<evidence type="ECO:0008006" key="4">
    <source>
        <dbReference type="Google" id="ProtNLM"/>
    </source>
</evidence>
<evidence type="ECO:0000313" key="3">
    <source>
        <dbReference type="Proteomes" id="UP000199459"/>
    </source>
</evidence>
<proteinExistence type="predicted"/>
<name>A0A1H8A7E7_9PROT</name>
<dbReference type="Proteomes" id="UP000199459">
    <property type="component" value="Unassembled WGS sequence"/>
</dbReference>
<sequence>MKYSLLIAALLAMFLVGCSDPKPGQYPPGFMDERGSEPE</sequence>
<gene>
    <name evidence="2" type="ORF">SAMN05216325_1011</name>
</gene>
<dbReference type="EMBL" id="FOCP01000001">
    <property type="protein sequence ID" value="SEM66705.1"/>
    <property type="molecule type" value="Genomic_DNA"/>
</dbReference>
<evidence type="ECO:0000256" key="1">
    <source>
        <dbReference type="SAM" id="SignalP"/>
    </source>
</evidence>
<protein>
    <recommendedName>
        <fullName evidence="4">Lipoprotein-attachment site-containing protein</fullName>
    </recommendedName>
</protein>